<evidence type="ECO:0000313" key="4">
    <source>
        <dbReference type="Proteomes" id="UP000218334"/>
    </source>
</evidence>
<reference evidence="4" key="1">
    <citation type="journal article" date="2017" name="Nat. Ecol. Evol.">
        <title>Genome expansion and lineage-specific genetic innovations in the forest pathogenic fungi Armillaria.</title>
        <authorList>
            <person name="Sipos G."/>
            <person name="Prasanna A.N."/>
            <person name="Walter M.C."/>
            <person name="O'Connor E."/>
            <person name="Balint B."/>
            <person name="Krizsan K."/>
            <person name="Kiss B."/>
            <person name="Hess J."/>
            <person name="Varga T."/>
            <person name="Slot J."/>
            <person name="Riley R."/>
            <person name="Boka B."/>
            <person name="Rigling D."/>
            <person name="Barry K."/>
            <person name="Lee J."/>
            <person name="Mihaltcheva S."/>
            <person name="LaButti K."/>
            <person name="Lipzen A."/>
            <person name="Waldron R."/>
            <person name="Moloney N.M."/>
            <person name="Sperisen C."/>
            <person name="Kredics L."/>
            <person name="Vagvoelgyi C."/>
            <person name="Patrignani A."/>
            <person name="Fitzpatrick D."/>
            <person name="Nagy I."/>
            <person name="Doyle S."/>
            <person name="Anderson J.B."/>
            <person name="Grigoriev I.V."/>
            <person name="Gueldener U."/>
            <person name="Muensterkoetter M."/>
            <person name="Nagy L.G."/>
        </authorList>
    </citation>
    <scope>NUCLEOTIDE SEQUENCE [LARGE SCALE GENOMIC DNA]</scope>
    <source>
        <strain evidence="4">28-4</strain>
    </source>
</reference>
<proteinExistence type="predicted"/>
<feature type="chain" id="PRO_5013641906" evidence="2">
    <location>
        <begin position="25"/>
        <end position="235"/>
    </location>
</feature>
<dbReference type="EMBL" id="KZ293450">
    <property type="protein sequence ID" value="PBK64746.1"/>
    <property type="molecule type" value="Genomic_DNA"/>
</dbReference>
<evidence type="ECO:0000313" key="3">
    <source>
        <dbReference type="EMBL" id="PBK64746.1"/>
    </source>
</evidence>
<protein>
    <submittedName>
        <fullName evidence="3">Uncharacterized protein</fullName>
    </submittedName>
</protein>
<keyword evidence="2" id="KW-0732">Signal</keyword>
<feature type="transmembrane region" description="Helical" evidence="1">
    <location>
        <begin position="33"/>
        <end position="50"/>
    </location>
</feature>
<dbReference type="Proteomes" id="UP000218334">
    <property type="component" value="Unassembled WGS sequence"/>
</dbReference>
<keyword evidence="1" id="KW-0812">Transmembrane</keyword>
<keyword evidence="1" id="KW-1133">Transmembrane helix</keyword>
<evidence type="ECO:0000256" key="1">
    <source>
        <dbReference type="SAM" id="Phobius"/>
    </source>
</evidence>
<evidence type="ECO:0000256" key="2">
    <source>
        <dbReference type="SAM" id="SignalP"/>
    </source>
</evidence>
<organism evidence="3 4">
    <name type="scientific">Armillaria solidipes</name>
    <dbReference type="NCBI Taxonomy" id="1076256"/>
    <lineage>
        <taxon>Eukaryota</taxon>
        <taxon>Fungi</taxon>
        <taxon>Dikarya</taxon>
        <taxon>Basidiomycota</taxon>
        <taxon>Agaricomycotina</taxon>
        <taxon>Agaricomycetes</taxon>
        <taxon>Agaricomycetidae</taxon>
        <taxon>Agaricales</taxon>
        <taxon>Marasmiineae</taxon>
        <taxon>Physalacriaceae</taxon>
        <taxon>Armillaria</taxon>
    </lineage>
</organism>
<feature type="signal peptide" evidence="2">
    <location>
        <begin position="1"/>
        <end position="24"/>
    </location>
</feature>
<name>A0A2H3BNV8_9AGAR</name>
<dbReference type="AlphaFoldDB" id="A0A2H3BNV8"/>
<sequence>MSKWWGFMKSVIAWMAVALRDCAATCKCQIVRISGYAILSSVVICVLLRNRYMSFLHFLRHVHLLKPNKPVKMTAGGLVLVPRPMDPGYFSTHLSLCWCTAGGATVPDCRAKFLILEVAFVWQQQRSDREYRETVPTSELVNRQGIVLSSRASNSNSACWTPAVGDPVPVTPPPPMYFQIYCATRRDMGTKNRNAVQSGQSRLQPSWTTVGVFCLQKRFDADHAKPGTSLSVTNL</sequence>
<keyword evidence="4" id="KW-1185">Reference proteome</keyword>
<keyword evidence="1" id="KW-0472">Membrane</keyword>
<accession>A0A2H3BNV8</accession>
<gene>
    <name evidence="3" type="ORF">ARMSODRAFT_978974</name>
</gene>